<evidence type="ECO:0000313" key="1">
    <source>
        <dbReference type="EMBL" id="CAF1013445.1"/>
    </source>
</evidence>
<comment type="caution">
    <text evidence="2">The sequence shown here is derived from an EMBL/GenBank/DDBJ whole genome shotgun (WGS) entry which is preliminary data.</text>
</comment>
<dbReference type="Proteomes" id="UP000663864">
    <property type="component" value="Unassembled WGS sequence"/>
</dbReference>
<reference evidence="2" key="1">
    <citation type="submission" date="2021-02" db="EMBL/GenBank/DDBJ databases">
        <authorList>
            <person name="Nowell W R."/>
        </authorList>
    </citation>
    <scope>NUCLEOTIDE SEQUENCE</scope>
</reference>
<dbReference type="InterPro" id="IPR011042">
    <property type="entry name" value="6-blade_b-propeller_TolB-like"/>
</dbReference>
<name>A0A819L6X4_9BILA</name>
<dbReference type="EMBL" id="CAJOBD010003576">
    <property type="protein sequence ID" value="CAF3955974.1"/>
    <property type="molecule type" value="Genomic_DNA"/>
</dbReference>
<sequence length="98" mass="11282">MDSSGSSSVLFNHPFDVTMDFMGNVYIADGDNFRIQFFRAGSLNGLAKEHIEYLMTKLRINAFENLVLNEIQHIVDVMCESNVEENENLIYNNIMKRT</sequence>
<dbReference type="AlphaFoldDB" id="A0A819L6X4"/>
<protein>
    <submittedName>
        <fullName evidence="2">Uncharacterized protein</fullName>
    </submittedName>
</protein>
<gene>
    <name evidence="2" type="ORF">JBS370_LOCUS23807</name>
    <name evidence="1" type="ORF">ZHD862_LOCUS13155</name>
</gene>
<evidence type="ECO:0000313" key="2">
    <source>
        <dbReference type="EMBL" id="CAF3955974.1"/>
    </source>
</evidence>
<dbReference type="EMBL" id="CAJNOT010000533">
    <property type="protein sequence ID" value="CAF1013445.1"/>
    <property type="molecule type" value="Genomic_DNA"/>
</dbReference>
<accession>A0A819L6X4</accession>
<dbReference type="Gene3D" id="2.120.10.30">
    <property type="entry name" value="TolB, C-terminal domain"/>
    <property type="match status" value="1"/>
</dbReference>
<proteinExistence type="predicted"/>
<organism evidence="2 3">
    <name type="scientific">Rotaria sordida</name>
    <dbReference type="NCBI Taxonomy" id="392033"/>
    <lineage>
        <taxon>Eukaryota</taxon>
        <taxon>Metazoa</taxon>
        <taxon>Spiralia</taxon>
        <taxon>Gnathifera</taxon>
        <taxon>Rotifera</taxon>
        <taxon>Eurotatoria</taxon>
        <taxon>Bdelloidea</taxon>
        <taxon>Philodinida</taxon>
        <taxon>Philodinidae</taxon>
        <taxon>Rotaria</taxon>
    </lineage>
</organism>
<dbReference type="Proteomes" id="UP000663836">
    <property type="component" value="Unassembled WGS sequence"/>
</dbReference>
<evidence type="ECO:0000313" key="3">
    <source>
        <dbReference type="Proteomes" id="UP000663836"/>
    </source>
</evidence>